<dbReference type="InterPro" id="IPR006128">
    <property type="entry name" value="Lipoprotein_PsaA-like"/>
</dbReference>
<evidence type="ECO:0000256" key="3">
    <source>
        <dbReference type="ARBA" id="ARBA00022723"/>
    </source>
</evidence>
<feature type="compositionally biased region" description="Basic and acidic residues" evidence="6">
    <location>
        <begin position="133"/>
        <end position="157"/>
    </location>
</feature>
<feature type="compositionally biased region" description="Basic and acidic residues" evidence="6">
    <location>
        <begin position="337"/>
        <end position="348"/>
    </location>
</feature>
<keyword evidence="8" id="KW-1185">Reference proteome</keyword>
<dbReference type="Pfam" id="PF01297">
    <property type="entry name" value="ZnuA"/>
    <property type="match status" value="1"/>
</dbReference>
<dbReference type="Proteomes" id="UP000253495">
    <property type="component" value="Unassembled WGS sequence"/>
</dbReference>
<sequence length="348" mass="37485">MRAHRHRRLHRGRTAVATAGLLAAALVVTACGIGERPESGSATGKPTVVASTSVWGSVARAVGGDSIDVEAIIDNAEADPHSYESTPRDAVKVDNADLVVFNGGGFDPFIRQILSAGGGDQPVVEAFRIAGEHERHPGEPPSGGDHHHPDHGHHSAGNEHVWYDLPTVGDVADRIADELTRLQPDKRHVFLQAAAEFNTELRHLEERLARIAANHRGEKVIATAPVADLLIERAGLNDITPRPFVQAVESGNAPAAASIARLQDLVDARQPSVVIHNPQTASPLTEWLRTRAQRNGIPVITMTGMLPANRTYSEWMRAQISDLETALDSNPRGGSRRRADTDRTTDPP</sequence>
<organism evidence="7 8">
    <name type="scientific">Halopolyspora algeriensis</name>
    <dbReference type="NCBI Taxonomy" id="1500506"/>
    <lineage>
        <taxon>Bacteria</taxon>
        <taxon>Bacillati</taxon>
        <taxon>Actinomycetota</taxon>
        <taxon>Actinomycetes</taxon>
        <taxon>Actinomycetes incertae sedis</taxon>
        <taxon>Halopolyspora</taxon>
    </lineage>
</organism>
<evidence type="ECO:0000256" key="1">
    <source>
        <dbReference type="ARBA" id="ARBA00004196"/>
    </source>
</evidence>
<evidence type="ECO:0000256" key="2">
    <source>
        <dbReference type="ARBA" id="ARBA00022448"/>
    </source>
</evidence>
<comment type="caution">
    <text evidence="7">The sequence shown here is derived from an EMBL/GenBank/DDBJ whole genome shotgun (WGS) entry which is preliminary data.</text>
</comment>
<dbReference type="PROSITE" id="PS51257">
    <property type="entry name" value="PROKAR_LIPOPROTEIN"/>
    <property type="match status" value="1"/>
</dbReference>
<evidence type="ECO:0000256" key="4">
    <source>
        <dbReference type="ARBA" id="ARBA00022729"/>
    </source>
</evidence>
<feature type="region of interest" description="Disordered" evidence="6">
    <location>
        <begin position="324"/>
        <end position="348"/>
    </location>
</feature>
<dbReference type="GO" id="GO:0030313">
    <property type="term" value="C:cell envelope"/>
    <property type="evidence" value="ECO:0007669"/>
    <property type="project" value="UniProtKB-SubCell"/>
</dbReference>
<evidence type="ECO:0000313" key="7">
    <source>
        <dbReference type="EMBL" id="RCW40135.1"/>
    </source>
</evidence>
<dbReference type="SUPFAM" id="SSF53807">
    <property type="entry name" value="Helical backbone' metal receptor"/>
    <property type="match status" value="1"/>
</dbReference>
<comment type="subcellular location">
    <subcellularLocation>
        <location evidence="1">Cell envelope</location>
    </subcellularLocation>
</comment>
<proteinExistence type="inferred from homology"/>
<keyword evidence="4" id="KW-0732">Signal</keyword>
<feature type="region of interest" description="Disordered" evidence="6">
    <location>
        <begin position="133"/>
        <end position="159"/>
    </location>
</feature>
<dbReference type="InterPro" id="IPR050492">
    <property type="entry name" value="Bact_metal-bind_prot9"/>
</dbReference>
<reference evidence="7 8" key="1">
    <citation type="submission" date="2018-07" db="EMBL/GenBank/DDBJ databases">
        <title>Genomic Encyclopedia of Type Strains, Phase III (KMG-III): the genomes of soil and plant-associated and newly described type strains.</title>
        <authorList>
            <person name="Whitman W."/>
        </authorList>
    </citation>
    <scope>NUCLEOTIDE SEQUENCE [LARGE SCALE GENOMIC DNA]</scope>
    <source>
        <strain evidence="7 8">CECT 8575</strain>
    </source>
</reference>
<name>A0A368VG45_9ACTN</name>
<gene>
    <name evidence="7" type="ORF">DFQ14_11214</name>
</gene>
<dbReference type="InterPro" id="IPR006127">
    <property type="entry name" value="ZnuA-like"/>
</dbReference>
<dbReference type="GO" id="GO:0046872">
    <property type="term" value="F:metal ion binding"/>
    <property type="evidence" value="ECO:0007669"/>
    <property type="project" value="UniProtKB-KW"/>
</dbReference>
<evidence type="ECO:0000256" key="6">
    <source>
        <dbReference type="SAM" id="MobiDB-lite"/>
    </source>
</evidence>
<protein>
    <submittedName>
        <fullName evidence="7">Zinc/manganese transport system substrate-binding protein</fullName>
    </submittedName>
</protein>
<evidence type="ECO:0000313" key="8">
    <source>
        <dbReference type="Proteomes" id="UP000253495"/>
    </source>
</evidence>
<dbReference type="EMBL" id="QPJC01000012">
    <property type="protein sequence ID" value="RCW40135.1"/>
    <property type="molecule type" value="Genomic_DNA"/>
</dbReference>
<dbReference type="AlphaFoldDB" id="A0A368VG45"/>
<dbReference type="Gene3D" id="3.40.50.1980">
    <property type="entry name" value="Nitrogenase molybdenum iron protein domain"/>
    <property type="match status" value="2"/>
</dbReference>
<accession>A0A368VG45</accession>
<dbReference type="GO" id="GO:0030001">
    <property type="term" value="P:metal ion transport"/>
    <property type="evidence" value="ECO:0007669"/>
    <property type="project" value="InterPro"/>
</dbReference>
<comment type="similarity">
    <text evidence="5">Belongs to the bacterial solute-binding protein 9 family.</text>
</comment>
<evidence type="ECO:0000256" key="5">
    <source>
        <dbReference type="RuleBase" id="RU003512"/>
    </source>
</evidence>
<dbReference type="RefSeq" id="WP_246195855.1">
    <property type="nucleotide sequence ID" value="NZ_QPJC01000012.1"/>
</dbReference>
<keyword evidence="3" id="KW-0479">Metal-binding</keyword>
<dbReference type="PANTHER" id="PTHR42953:SF1">
    <property type="entry name" value="METAL-BINDING PROTEIN HI_0362-RELATED"/>
    <property type="match status" value="1"/>
</dbReference>
<dbReference type="PANTHER" id="PTHR42953">
    <property type="entry name" value="HIGH-AFFINITY ZINC UPTAKE SYSTEM PROTEIN ZNUA-RELATED"/>
    <property type="match status" value="1"/>
</dbReference>
<keyword evidence="2 5" id="KW-0813">Transport</keyword>
<dbReference type="GO" id="GO:0007155">
    <property type="term" value="P:cell adhesion"/>
    <property type="evidence" value="ECO:0007669"/>
    <property type="project" value="InterPro"/>
</dbReference>
<dbReference type="PRINTS" id="PR00690">
    <property type="entry name" value="ADHESNFAMILY"/>
</dbReference>